<name>A0A645JND6_9ZZZZ</name>
<accession>A0A645JND6</accession>
<comment type="caution">
    <text evidence="1">The sequence shown here is derived from an EMBL/GenBank/DDBJ whole genome shotgun (WGS) entry which is preliminary data.</text>
</comment>
<dbReference type="EMBL" id="VSSQ01137265">
    <property type="protein sequence ID" value="MPN61113.1"/>
    <property type="molecule type" value="Genomic_DNA"/>
</dbReference>
<evidence type="ECO:0000313" key="1">
    <source>
        <dbReference type="EMBL" id="MPN61113.1"/>
    </source>
</evidence>
<dbReference type="AlphaFoldDB" id="A0A645JND6"/>
<organism evidence="1">
    <name type="scientific">bioreactor metagenome</name>
    <dbReference type="NCBI Taxonomy" id="1076179"/>
    <lineage>
        <taxon>unclassified sequences</taxon>
        <taxon>metagenomes</taxon>
        <taxon>ecological metagenomes</taxon>
    </lineage>
</organism>
<proteinExistence type="predicted"/>
<reference evidence="1" key="1">
    <citation type="submission" date="2019-08" db="EMBL/GenBank/DDBJ databases">
        <authorList>
            <person name="Kucharzyk K."/>
            <person name="Murdoch R.W."/>
            <person name="Higgins S."/>
            <person name="Loffler F."/>
        </authorList>
    </citation>
    <scope>NUCLEOTIDE SEQUENCE</scope>
</reference>
<protein>
    <submittedName>
        <fullName evidence="1">Uncharacterized protein</fullName>
    </submittedName>
</protein>
<gene>
    <name evidence="1" type="ORF">SDC9_208847</name>
</gene>
<sequence length="140" mass="16770">MRVFEHLFVSPDKFCPTRTFGELPVRQVDGYVIAHDHVITTLGFFHLLENIRRALAKLVHRRLDGRYRHAVAIRPLAKAAPDIVGLRAVALLRKARDHRRRLGFWRRRRRHHRRSDLRPRWGYSRQRLLFVIRDQVNQLS</sequence>